<dbReference type="InterPro" id="IPR049962">
    <property type="entry name" value="THUMP_ThiI"/>
</dbReference>
<evidence type="ECO:0000256" key="7">
    <source>
        <dbReference type="ARBA" id="ARBA00022840"/>
    </source>
</evidence>
<dbReference type="EMBL" id="LM995447">
    <property type="protein sequence ID" value="CDZ24883.1"/>
    <property type="molecule type" value="Genomic_DNA"/>
</dbReference>
<dbReference type="KEGG" id="ccel:CCDG5_1785"/>
<dbReference type="PANTHER" id="PTHR43209:SF1">
    <property type="entry name" value="TRNA SULFURTRANSFERASE"/>
    <property type="match status" value="1"/>
</dbReference>
<protein>
    <recommendedName>
        <fullName evidence="15 19">Probable tRNA sulfurtransferase</fullName>
        <ecNumber evidence="14 19">2.8.1.4</ecNumber>
    </recommendedName>
    <alternativeName>
        <fullName evidence="16 19">Sulfur carrier protein ThiS sulfurtransferase</fullName>
    </alternativeName>
    <alternativeName>
        <fullName evidence="17 19">Thiamine biosynthesis protein ThiI</fullName>
    </alternativeName>
    <alternativeName>
        <fullName evidence="18 19">tRNA 4-thiouridine synthase</fullName>
    </alternativeName>
</protein>
<comment type="function">
    <text evidence="12 19">Catalyzes the ATP-dependent transfer of a sulfur to tRNA to produce 4-thiouridine in position 8 of tRNAs, which functions as a near-UV photosensor. Also catalyzes the transfer of sulfur to the sulfur carrier protein ThiS, forming ThiS-thiocarboxylate. This is a step in the synthesis of thiazole, in the thiamine biosynthesis pathway. The sulfur is donated as persulfide by IscS.</text>
</comment>
<feature type="binding site" evidence="19">
    <location>
        <begin position="209"/>
        <end position="210"/>
    </location>
    <ligand>
        <name>ATP</name>
        <dbReference type="ChEBI" id="CHEBI:30616"/>
    </ligand>
</feature>
<dbReference type="HOGENOM" id="CLU_037952_4_0_9"/>
<dbReference type="Gene3D" id="3.30.2130.30">
    <property type="match status" value="1"/>
</dbReference>
<comment type="similarity">
    <text evidence="13 19">Belongs to the ThiI family.</text>
</comment>
<evidence type="ECO:0000256" key="6">
    <source>
        <dbReference type="ARBA" id="ARBA00022741"/>
    </source>
</evidence>
<evidence type="ECO:0000256" key="19">
    <source>
        <dbReference type="HAMAP-Rule" id="MF_00021"/>
    </source>
</evidence>
<dbReference type="CDD" id="cd01712">
    <property type="entry name" value="PPase_ThiI"/>
    <property type="match status" value="1"/>
</dbReference>
<dbReference type="FunFam" id="3.40.50.620:FF:000053">
    <property type="entry name" value="Probable tRNA sulfurtransferase"/>
    <property type="match status" value="1"/>
</dbReference>
<comment type="subcellular location">
    <subcellularLocation>
        <location evidence="1 19">Cytoplasm</location>
    </subcellularLocation>
</comment>
<comment type="catalytic activity">
    <reaction evidence="10 19">
        <text>[ThiI sulfur-carrier protein]-S-sulfanyl-L-cysteine + a uridine in tRNA + 2 reduced [2Fe-2S]-[ferredoxin] + ATP + H(+) = [ThiI sulfur-carrier protein]-L-cysteine + a 4-thiouridine in tRNA + 2 oxidized [2Fe-2S]-[ferredoxin] + AMP + diphosphate</text>
        <dbReference type="Rhea" id="RHEA:24176"/>
        <dbReference type="Rhea" id="RHEA-COMP:10000"/>
        <dbReference type="Rhea" id="RHEA-COMP:10001"/>
        <dbReference type="Rhea" id="RHEA-COMP:13337"/>
        <dbReference type="Rhea" id="RHEA-COMP:13338"/>
        <dbReference type="Rhea" id="RHEA-COMP:13339"/>
        <dbReference type="Rhea" id="RHEA-COMP:13340"/>
        <dbReference type="ChEBI" id="CHEBI:15378"/>
        <dbReference type="ChEBI" id="CHEBI:29950"/>
        <dbReference type="ChEBI" id="CHEBI:30616"/>
        <dbReference type="ChEBI" id="CHEBI:33019"/>
        <dbReference type="ChEBI" id="CHEBI:33737"/>
        <dbReference type="ChEBI" id="CHEBI:33738"/>
        <dbReference type="ChEBI" id="CHEBI:61963"/>
        <dbReference type="ChEBI" id="CHEBI:65315"/>
        <dbReference type="ChEBI" id="CHEBI:136798"/>
        <dbReference type="ChEBI" id="CHEBI:456215"/>
        <dbReference type="EC" id="2.8.1.4"/>
    </reaction>
</comment>
<evidence type="ECO:0000256" key="15">
    <source>
        <dbReference type="ARBA" id="ARBA00071867"/>
    </source>
</evidence>
<keyword evidence="5 19" id="KW-0808">Transferase</keyword>
<evidence type="ECO:0000256" key="14">
    <source>
        <dbReference type="ARBA" id="ARBA00066827"/>
    </source>
</evidence>
<dbReference type="GO" id="GO:0052837">
    <property type="term" value="P:thiazole biosynthetic process"/>
    <property type="evidence" value="ECO:0007669"/>
    <property type="project" value="TreeGrafter"/>
</dbReference>
<dbReference type="GO" id="GO:0009228">
    <property type="term" value="P:thiamine biosynthetic process"/>
    <property type="evidence" value="ECO:0007669"/>
    <property type="project" value="UniProtKB-KW"/>
</dbReference>
<evidence type="ECO:0000256" key="18">
    <source>
        <dbReference type="ARBA" id="ARBA00080570"/>
    </source>
</evidence>
<dbReference type="InterPro" id="IPR004114">
    <property type="entry name" value="THUMP_dom"/>
</dbReference>
<organism evidence="21 22">
    <name type="scientific">[Clostridium] cellulosi</name>
    <dbReference type="NCBI Taxonomy" id="29343"/>
    <lineage>
        <taxon>Bacteria</taxon>
        <taxon>Bacillati</taxon>
        <taxon>Bacillota</taxon>
        <taxon>Clostridia</taxon>
        <taxon>Eubacteriales</taxon>
        <taxon>Oscillospiraceae</taxon>
        <taxon>Oscillospiraceae incertae sedis</taxon>
    </lineage>
</organism>
<dbReference type="InterPro" id="IPR003720">
    <property type="entry name" value="tRNA_STrfase"/>
</dbReference>
<feature type="binding site" evidence="19">
    <location>
        <position position="288"/>
    </location>
    <ligand>
        <name>ATP</name>
        <dbReference type="ChEBI" id="CHEBI:30616"/>
    </ligand>
</feature>
<dbReference type="SMART" id="SM00981">
    <property type="entry name" value="THUMP"/>
    <property type="match status" value="1"/>
</dbReference>
<dbReference type="GO" id="GO:0004810">
    <property type="term" value="F:CCA tRNA nucleotidyltransferase activity"/>
    <property type="evidence" value="ECO:0007669"/>
    <property type="project" value="InterPro"/>
</dbReference>
<feature type="binding site" evidence="19">
    <location>
        <position position="297"/>
    </location>
    <ligand>
        <name>ATP</name>
        <dbReference type="ChEBI" id="CHEBI:30616"/>
    </ligand>
</feature>
<dbReference type="CDD" id="cd11716">
    <property type="entry name" value="THUMP_ThiI"/>
    <property type="match status" value="1"/>
</dbReference>
<evidence type="ECO:0000256" key="11">
    <source>
        <dbReference type="ARBA" id="ARBA00052330"/>
    </source>
</evidence>
<dbReference type="HAMAP" id="MF_00021">
    <property type="entry name" value="ThiI"/>
    <property type="match status" value="1"/>
</dbReference>
<dbReference type="InterPro" id="IPR054173">
    <property type="entry name" value="ThiI_fer"/>
</dbReference>
<evidence type="ECO:0000256" key="13">
    <source>
        <dbReference type="ARBA" id="ARBA00061472"/>
    </source>
</evidence>
<evidence type="ECO:0000313" key="21">
    <source>
        <dbReference type="EMBL" id="CDZ24883.1"/>
    </source>
</evidence>
<dbReference type="SUPFAM" id="SSF143437">
    <property type="entry name" value="THUMP domain-like"/>
    <property type="match status" value="1"/>
</dbReference>
<name>A0A078KR59_9FIRM</name>
<evidence type="ECO:0000313" key="22">
    <source>
        <dbReference type="Proteomes" id="UP000032431"/>
    </source>
</evidence>
<dbReference type="UniPathway" id="UPA00060"/>
<evidence type="ECO:0000256" key="2">
    <source>
        <dbReference type="ARBA" id="ARBA00004948"/>
    </source>
</evidence>
<dbReference type="OrthoDB" id="9773948at2"/>
<keyword evidence="6 19" id="KW-0547">Nucleotide-binding</keyword>
<proteinExistence type="inferred from homology"/>
<evidence type="ECO:0000256" key="5">
    <source>
        <dbReference type="ARBA" id="ARBA00022679"/>
    </source>
</evidence>
<dbReference type="PANTHER" id="PTHR43209">
    <property type="entry name" value="TRNA SULFURTRANSFERASE"/>
    <property type="match status" value="1"/>
</dbReference>
<gene>
    <name evidence="19 21" type="primary">thiI</name>
    <name evidence="21" type="ORF">CCDG5_1785</name>
</gene>
<dbReference type="NCBIfam" id="TIGR00342">
    <property type="entry name" value="tRNA uracil 4-sulfurtransferase ThiI"/>
    <property type="match status" value="1"/>
</dbReference>
<dbReference type="SUPFAM" id="SSF52402">
    <property type="entry name" value="Adenine nucleotide alpha hydrolases-like"/>
    <property type="match status" value="1"/>
</dbReference>
<keyword evidence="4 19" id="KW-0820">tRNA-binding</keyword>
<evidence type="ECO:0000256" key="12">
    <source>
        <dbReference type="ARBA" id="ARBA00058382"/>
    </source>
</evidence>
<evidence type="ECO:0000256" key="10">
    <source>
        <dbReference type="ARBA" id="ARBA00050570"/>
    </source>
</evidence>
<dbReference type="GO" id="GO:0005524">
    <property type="term" value="F:ATP binding"/>
    <property type="evidence" value="ECO:0007669"/>
    <property type="project" value="UniProtKB-UniRule"/>
</dbReference>
<dbReference type="EC" id="2.8.1.4" evidence="14 19"/>
<dbReference type="GO" id="GO:0002937">
    <property type="term" value="P:tRNA 4-thiouridine biosynthesis"/>
    <property type="evidence" value="ECO:0007669"/>
    <property type="project" value="TreeGrafter"/>
</dbReference>
<keyword evidence="22" id="KW-1185">Reference proteome</keyword>
<evidence type="ECO:0000259" key="20">
    <source>
        <dbReference type="PROSITE" id="PS51165"/>
    </source>
</evidence>
<dbReference type="STRING" id="29343.CCDG5_1785"/>
<evidence type="ECO:0000256" key="3">
    <source>
        <dbReference type="ARBA" id="ARBA00022490"/>
    </source>
</evidence>
<evidence type="ECO:0000256" key="8">
    <source>
        <dbReference type="ARBA" id="ARBA00022884"/>
    </source>
</evidence>
<reference evidence="22" key="1">
    <citation type="submission" date="2014-07" db="EMBL/GenBank/DDBJ databases">
        <authorList>
            <person name="Wibberg D."/>
        </authorList>
    </citation>
    <scope>NUCLEOTIDE SEQUENCE [LARGE SCALE GENOMIC DNA]</scope>
    <source>
        <strain evidence="22">DG5</strain>
    </source>
</reference>
<keyword evidence="9 19" id="KW-0784">Thiamine biosynthesis</keyword>
<keyword evidence="7 19" id="KW-0067">ATP-binding</keyword>
<dbReference type="GO" id="GO:0000049">
    <property type="term" value="F:tRNA binding"/>
    <property type="evidence" value="ECO:0007669"/>
    <property type="project" value="UniProtKB-UniRule"/>
</dbReference>
<feature type="domain" description="THUMP" evidence="20">
    <location>
        <begin position="61"/>
        <end position="166"/>
    </location>
</feature>
<dbReference type="GO" id="GO:0009229">
    <property type="term" value="P:thiamine diphosphate biosynthetic process"/>
    <property type="evidence" value="ECO:0007669"/>
    <property type="project" value="UniProtKB-UniRule"/>
</dbReference>
<evidence type="ECO:0000256" key="17">
    <source>
        <dbReference type="ARBA" id="ARBA00077849"/>
    </source>
</evidence>
<comment type="catalytic activity">
    <reaction evidence="11 19">
        <text>[ThiS sulfur-carrier protein]-C-terminal Gly-Gly-AMP + S-sulfanyl-L-cysteinyl-[cysteine desulfurase] + AH2 = [ThiS sulfur-carrier protein]-C-terminal-Gly-aminoethanethioate + L-cysteinyl-[cysteine desulfurase] + A + AMP + 2 H(+)</text>
        <dbReference type="Rhea" id="RHEA:43340"/>
        <dbReference type="Rhea" id="RHEA-COMP:12157"/>
        <dbReference type="Rhea" id="RHEA-COMP:12158"/>
        <dbReference type="Rhea" id="RHEA-COMP:12910"/>
        <dbReference type="Rhea" id="RHEA-COMP:19908"/>
        <dbReference type="ChEBI" id="CHEBI:13193"/>
        <dbReference type="ChEBI" id="CHEBI:15378"/>
        <dbReference type="ChEBI" id="CHEBI:17499"/>
        <dbReference type="ChEBI" id="CHEBI:29950"/>
        <dbReference type="ChEBI" id="CHEBI:61963"/>
        <dbReference type="ChEBI" id="CHEBI:90618"/>
        <dbReference type="ChEBI" id="CHEBI:232372"/>
        <dbReference type="ChEBI" id="CHEBI:456215"/>
    </reaction>
</comment>
<evidence type="ECO:0000256" key="9">
    <source>
        <dbReference type="ARBA" id="ARBA00022977"/>
    </source>
</evidence>
<evidence type="ECO:0000256" key="1">
    <source>
        <dbReference type="ARBA" id="ARBA00004496"/>
    </source>
</evidence>
<comment type="pathway">
    <text evidence="2 19">Cofactor biosynthesis; thiamine diphosphate biosynthesis.</text>
</comment>
<dbReference type="InterPro" id="IPR050102">
    <property type="entry name" value="tRNA_sulfurtransferase_ThiI"/>
</dbReference>
<dbReference type="InterPro" id="IPR020536">
    <property type="entry name" value="ThiI_AANH"/>
</dbReference>
<dbReference type="PROSITE" id="PS51165">
    <property type="entry name" value="THUMP"/>
    <property type="match status" value="1"/>
</dbReference>
<dbReference type="Gene3D" id="3.40.50.620">
    <property type="entry name" value="HUPs"/>
    <property type="match status" value="1"/>
</dbReference>
<keyword evidence="3 19" id="KW-0963">Cytoplasm</keyword>
<feature type="binding site" evidence="19">
    <location>
        <position position="266"/>
    </location>
    <ligand>
        <name>ATP</name>
        <dbReference type="ChEBI" id="CHEBI:30616"/>
    </ligand>
</feature>
<dbReference type="GO" id="GO:0140741">
    <property type="term" value="F:tRNA-uracil-4 sulfurtransferase activity"/>
    <property type="evidence" value="ECO:0007669"/>
    <property type="project" value="UniProtKB-EC"/>
</dbReference>
<dbReference type="InterPro" id="IPR014729">
    <property type="entry name" value="Rossmann-like_a/b/a_fold"/>
</dbReference>
<dbReference type="AlphaFoldDB" id="A0A078KR59"/>
<dbReference type="InterPro" id="IPR049961">
    <property type="entry name" value="ThiI_N"/>
</dbReference>
<dbReference type="PATRIC" id="fig|29343.3.peg.1875"/>
<dbReference type="Pfam" id="PF02926">
    <property type="entry name" value="THUMP"/>
    <property type="match status" value="1"/>
</dbReference>
<evidence type="ECO:0000256" key="16">
    <source>
        <dbReference type="ARBA" id="ARBA00075337"/>
    </source>
</evidence>
<dbReference type="GO" id="GO:0005829">
    <property type="term" value="C:cytosol"/>
    <property type="evidence" value="ECO:0007669"/>
    <property type="project" value="TreeGrafter"/>
</dbReference>
<dbReference type="Pfam" id="PF22025">
    <property type="entry name" value="ThiI_fer"/>
    <property type="match status" value="1"/>
</dbReference>
<feature type="binding site" evidence="19">
    <location>
        <begin position="184"/>
        <end position="185"/>
    </location>
    <ligand>
        <name>ATP</name>
        <dbReference type="ChEBI" id="CHEBI:30616"/>
    </ligand>
</feature>
<evidence type="ECO:0000256" key="4">
    <source>
        <dbReference type="ARBA" id="ARBA00022555"/>
    </source>
</evidence>
<accession>A0A078KR59</accession>
<dbReference type="Proteomes" id="UP000032431">
    <property type="component" value="Chromosome I"/>
</dbReference>
<dbReference type="Pfam" id="PF02568">
    <property type="entry name" value="ThiI"/>
    <property type="match status" value="1"/>
</dbReference>
<sequence>MREVILIKNGEIVLKGLNRPTFESRLTGNIKRRLRSLGRYTLTRAQSAMFIEPESEDFDIEEATERLKKVFGIASFSRAAVVEKDMEVIKKAAAEYLEDELLSASSFKVTAKRSDKKFALDSPQICAEVGAYLLEKFSNLHVDVHNPDIVVMVEIRDFGAYIHGPSIQGAGGMPVGTNGKAAVLISGGIDSPVAAYMLARRGVTLNAIHFESPPYTSERARLKVMELLKIVSEYSGHITCDVVPFTRIQEEIRKNCPEDLFTLIMRRLMMKVASRLAIKEGCQVLVTGESIGQVASQTIEAISCTEKAAELPVFRPLIAMDKEDIIKIARKINTFETSIQPYEDCCTVFTPRHPKTKPRLNDILKAESKFDFEPLVEEAIANTERVDIYPKY</sequence>
<keyword evidence="8 19" id="KW-0694">RNA-binding</keyword>